<organism evidence="2">
    <name type="scientific">Coccolithus braarudii</name>
    <dbReference type="NCBI Taxonomy" id="221442"/>
    <lineage>
        <taxon>Eukaryota</taxon>
        <taxon>Haptista</taxon>
        <taxon>Haptophyta</taxon>
        <taxon>Prymnesiophyceae</taxon>
        <taxon>Coccolithales</taxon>
        <taxon>Coccolithaceae</taxon>
        <taxon>Coccolithus</taxon>
    </lineage>
</organism>
<dbReference type="Pfam" id="PF25192">
    <property type="entry name" value="DiatomPyrShell"/>
    <property type="match status" value="1"/>
</dbReference>
<accession>A0A7S0LG04</accession>
<evidence type="ECO:0000313" key="2">
    <source>
        <dbReference type="EMBL" id="CAD8611690.1"/>
    </source>
</evidence>
<gene>
    <name evidence="2" type="ORF">CPEL01642_LOCUS15068</name>
</gene>
<reference evidence="2" key="1">
    <citation type="submission" date="2021-01" db="EMBL/GenBank/DDBJ databases">
        <authorList>
            <person name="Corre E."/>
            <person name="Pelletier E."/>
            <person name="Niang G."/>
            <person name="Scheremetjew M."/>
            <person name="Finn R."/>
            <person name="Kale V."/>
            <person name="Holt S."/>
            <person name="Cochrane G."/>
            <person name="Meng A."/>
            <person name="Brown T."/>
            <person name="Cohen L."/>
        </authorList>
    </citation>
    <scope>NUCLEOTIDE SEQUENCE</scope>
    <source>
        <strain evidence="2">PLY182g</strain>
    </source>
</reference>
<dbReference type="AlphaFoldDB" id="A0A7S0LG04"/>
<feature type="signal peptide" evidence="1">
    <location>
        <begin position="1"/>
        <end position="18"/>
    </location>
</feature>
<proteinExistence type="predicted"/>
<sequence length="272" mass="29638">MKISAHFLTIAALQGAAAFNVGGPQAVRRSFALSQKSPPPGMAPISMMADALASPCWDMSEITPDGSLMQRVEGKTRKTWKFNDLSQDRVQVAVVSEGRPVHADIQLWLGPDWTPFSLKAYSEDGKARPIQTLVGTRNKAAMIEVRNVGEYEFPVQAASNYAKGAMVLVPQDIPATTPATRVDGGARRSFPLDPITQQLEVVLNTDGKQLNARVEILNGPNNQKQTFEVFTNNGMLNSLCVCFNTPDAGNTVRIINLAPVEFPCYIHLNEKA</sequence>
<protein>
    <submittedName>
        <fullName evidence="2">Uncharacterized protein</fullName>
    </submittedName>
</protein>
<name>A0A7S0LG04_9EUKA</name>
<evidence type="ECO:0000256" key="1">
    <source>
        <dbReference type="SAM" id="SignalP"/>
    </source>
</evidence>
<dbReference type="InterPro" id="IPR057491">
    <property type="entry name" value="DiatomPyrShell"/>
</dbReference>
<feature type="chain" id="PRO_5030774105" evidence="1">
    <location>
        <begin position="19"/>
        <end position="272"/>
    </location>
</feature>
<dbReference type="EMBL" id="HBEY01031658">
    <property type="protein sequence ID" value="CAD8611690.1"/>
    <property type="molecule type" value="Transcribed_RNA"/>
</dbReference>
<keyword evidence="1" id="KW-0732">Signal</keyword>